<feature type="repeat" description="ANK" evidence="3">
    <location>
        <begin position="1802"/>
        <end position="1834"/>
    </location>
</feature>
<keyword evidence="2 3" id="KW-0040">ANK repeat</keyword>
<feature type="repeat" description="ANK" evidence="3">
    <location>
        <begin position="1935"/>
        <end position="1967"/>
    </location>
</feature>
<feature type="repeat" description="ANK" evidence="3">
    <location>
        <begin position="1635"/>
        <end position="1667"/>
    </location>
</feature>
<dbReference type="Gene3D" id="1.25.40.20">
    <property type="entry name" value="Ankyrin repeat-containing domain"/>
    <property type="match status" value="11"/>
</dbReference>
<reference evidence="4" key="1">
    <citation type="submission" date="2023-06" db="EMBL/GenBank/DDBJ databases">
        <title>Genome-scale phylogeny and comparative genomics of the fungal order Sordariales.</title>
        <authorList>
            <consortium name="Lawrence Berkeley National Laboratory"/>
            <person name="Hensen N."/>
            <person name="Bonometti L."/>
            <person name="Westerberg I."/>
            <person name="Brannstrom I.O."/>
            <person name="Guillou S."/>
            <person name="Cros-Aarteil S."/>
            <person name="Calhoun S."/>
            <person name="Haridas S."/>
            <person name="Kuo A."/>
            <person name="Mondo S."/>
            <person name="Pangilinan J."/>
            <person name="Riley R."/>
            <person name="Labutti K."/>
            <person name="Andreopoulos B."/>
            <person name="Lipzen A."/>
            <person name="Chen C."/>
            <person name="Yanf M."/>
            <person name="Daum C."/>
            <person name="Ng V."/>
            <person name="Clum A."/>
            <person name="Steindorff A."/>
            <person name="Ohm R."/>
            <person name="Martin F."/>
            <person name="Silar P."/>
            <person name="Natvig D."/>
            <person name="Lalanne C."/>
            <person name="Gautier V."/>
            <person name="Ament-Velasquez S.L."/>
            <person name="Kruys A."/>
            <person name="Hutchinson M.I."/>
            <person name="Powell A.J."/>
            <person name="Barry K."/>
            <person name="Miller A.N."/>
            <person name="Grigoriev I.V."/>
            <person name="Debuchy R."/>
            <person name="Gladieux P."/>
            <person name="Thoren M.H."/>
            <person name="Johannesson H."/>
        </authorList>
    </citation>
    <scope>NUCLEOTIDE SEQUENCE</scope>
    <source>
        <strain evidence="4">CBS 606.72</strain>
    </source>
</reference>
<organism evidence="4 5">
    <name type="scientific">Immersiella caudata</name>
    <dbReference type="NCBI Taxonomy" id="314043"/>
    <lineage>
        <taxon>Eukaryota</taxon>
        <taxon>Fungi</taxon>
        <taxon>Dikarya</taxon>
        <taxon>Ascomycota</taxon>
        <taxon>Pezizomycotina</taxon>
        <taxon>Sordariomycetes</taxon>
        <taxon>Sordariomycetidae</taxon>
        <taxon>Sordariales</taxon>
        <taxon>Lasiosphaeriaceae</taxon>
        <taxon>Immersiella</taxon>
    </lineage>
</organism>
<dbReference type="InterPro" id="IPR036770">
    <property type="entry name" value="Ankyrin_rpt-contain_sf"/>
</dbReference>
<keyword evidence="5" id="KW-1185">Reference proteome</keyword>
<dbReference type="PRINTS" id="PR01415">
    <property type="entry name" value="ANKYRIN"/>
</dbReference>
<feature type="repeat" description="ANK" evidence="3">
    <location>
        <begin position="2254"/>
        <end position="2286"/>
    </location>
</feature>
<evidence type="ECO:0000256" key="1">
    <source>
        <dbReference type="ARBA" id="ARBA00022737"/>
    </source>
</evidence>
<dbReference type="SMART" id="SM00248">
    <property type="entry name" value="ANK"/>
    <property type="match status" value="42"/>
</dbReference>
<dbReference type="PANTHER" id="PTHR24198">
    <property type="entry name" value="ANKYRIN REPEAT AND PROTEIN KINASE DOMAIN-CONTAINING PROTEIN"/>
    <property type="match status" value="1"/>
</dbReference>
<feature type="repeat" description="ANK" evidence="3">
    <location>
        <begin position="1467"/>
        <end position="1499"/>
    </location>
</feature>
<dbReference type="Pfam" id="PF00023">
    <property type="entry name" value="Ank"/>
    <property type="match status" value="1"/>
</dbReference>
<feature type="repeat" description="ANK" evidence="3">
    <location>
        <begin position="1023"/>
        <end position="1055"/>
    </location>
</feature>
<dbReference type="PROSITE" id="PS50088">
    <property type="entry name" value="ANK_REPEAT"/>
    <property type="match status" value="18"/>
</dbReference>
<dbReference type="Pfam" id="PF13637">
    <property type="entry name" value="Ank_4"/>
    <property type="match status" value="1"/>
</dbReference>
<feature type="repeat" description="ANK" evidence="3">
    <location>
        <begin position="1901"/>
        <end position="1923"/>
    </location>
</feature>
<feature type="repeat" description="ANK" evidence="3">
    <location>
        <begin position="1535"/>
        <end position="1567"/>
    </location>
</feature>
<dbReference type="Proteomes" id="UP001175000">
    <property type="component" value="Unassembled WGS sequence"/>
</dbReference>
<feature type="repeat" description="ANK" evidence="3">
    <location>
        <begin position="1868"/>
        <end position="1900"/>
    </location>
</feature>
<feature type="repeat" description="ANK" evidence="3">
    <location>
        <begin position="738"/>
        <end position="770"/>
    </location>
</feature>
<name>A0AA39WVZ0_9PEZI</name>
<evidence type="ECO:0000256" key="3">
    <source>
        <dbReference type="PROSITE-ProRule" id="PRU00023"/>
    </source>
</evidence>
<feature type="repeat" description="ANK" evidence="3">
    <location>
        <begin position="1769"/>
        <end position="1801"/>
    </location>
</feature>
<keyword evidence="1" id="KW-0677">Repeat</keyword>
<dbReference type="EMBL" id="JAULSU010000003">
    <property type="protein sequence ID" value="KAK0622407.1"/>
    <property type="molecule type" value="Genomic_DNA"/>
</dbReference>
<feature type="repeat" description="ANK" evidence="3">
    <location>
        <begin position="812"/>
        <end position="844"/>
    </location>
</feature>
<feature type="repeat" description="ANK" evidence="3">
    <location>
        <begin position="2361"/>
        <end position="2394"/>
    </location>
</feature>
<feature type="repeat" description="ANK" evidence="3">
    <location>
        <begin position="634"/>
        <end position="666"/>
    </location>
</feature>
<proteinExistence type="predicted"/>
<protein>
    <submittedName>
        <fullName evidence="4">Ankyrin repeat-containing domain protein</fullName>
    </submittedName>
</protein>
<evidence type="ECO:0000256" key="2">
    <source>
        <dbReference type="ARBA" id="ARBA00023043"/>
    </source>
</evidence>
<dbReference type="SUPFAM" id="SSF48403">
    <property type="entry name" value="Ankyrin repeat"/>
    <property type="match status" value="6"/>
</dbReference>
<dbReference type="PANTHER" id="PTHR24198:SF165">
    <property type="entry name" value="ANKYRIN REPEAT-CONTAINING PROTEIN-RELATED"/>
    <property type="match status" value="1"/>
</dbReference>
<dbReference type="Pfam" id="PF12796">
    <property type="entry name" value="Ank_2"/>
    <property type="match status" value="10"/>
</dbReference>
<feature type="repeat" description="ANK" evidence="3">
    <location>
        <begin position="870"/>
        <end position="902"/>
    </location>
</feature>
<evidence type="ECO:0000313" key="4">
    <source>
        <dbReference type="EMBL" id="KAK0622407.1"/>
    </source>
</evidence>
<dbReference type="InterPro" id="IPR002110">
    <property type="entry name" value="Ankyrin_rpt"/>
</dbReference>
<feature type="repeat" description="ANK" evidence="3">
    <location>
        <begin position="1835"/>
        <end position="1867"/>
    </location>
</feature>
<accession>A0AA39WVZ0</accession>
<gene>
    <name evidence="4" type="ORF">B0T14DRAFT_494072</name>
</gene>
<feature type="repeat" description="ANK" evidence="3">
    <location>
        <begin position="2146"/>
        <end position="2178"/>
    </location>
</feature>
<sequence length="2492" mass="269857">MARVDTSGALALVGVDLGCRTVSASFMLPRKVDRRLSGQDAAPDDSQGWGYLIRASNPASNFLLSAPSSCGEALRQGLSSQGHVEAGVPEDMERALRHFFAGFKRHIEASLHLAFGKEIPDTSYAVSCTLPAWMPDPARGDLMRAVSSTLTTNITCCPSPAASLTYFLSKTSKAKKPTVVAGDMYLHCSIDETLATFSHYGLRSEPGNTFALGPKACRVLLCGAYHIRDAFYESLEQLLLHECHESLPGNGEEVFNKISEVSEAFYKWACTKFDGVRDYKARLPWEIPDCERRGFAVRRGQLIVAAVAMLDQIFKPLLTEIFESINDTVPTSKTRTHILISGALSESPYLSQSLPTLIADGGRKGDLILLLGMNGTTAVCRGAGILIDGARKHPMAKRRWPEWTPTVAQPRNLLHRMSILEARILQLESEVATATVRSGTANHKFNLTALRKRAGVLLAEHAKRDGPTENTFRIANCCQSMEPKAKTDASIRLVERMEQLASSAQCHKPPRQRLEGLHYAALSGNEAAIQFFHAAQGCDVNAPSGSEGDYNGWRPMHLAVSGRHANALLKLLQVDARAGLLETTGTGLTCLHLAVIEACVFTETKTAQGALDMLRLVVQQMALAGASLNTEDDQGSTALDTATALGNEQVIRILEEVGARGNTRREKMRTESVRAVETGDINTLNAILIDKAAGTFLSRHVSPGNMSILHLAVQSGRPDVVSTIVSRGSIDIDHRNDAGDTALHMTIRRHDLTVADVLLSHNASLIILDGQGMAPIHQAVVGAGDDPDLATCRLLIQHHLSRGLTIDVPSLGGWTALHIAVEFGQVDLAELLLESGANIEAASLRSWGQVVTLYSLHTFSRTKPAEEKSGQWRPLHIAAIAGDESMVRLLLRKRATPSAKDAEGCTPAERAAVNGFGAVVKLLLFGVAPTKLPPEKPQQRTEVATESVRPKKRDVMKRMFRVSKIMESPVLATVQTKLQPPPVLSLSLPDCTDVFHAAVQSGSEAVVKLLLPHVAPDAKSAATGRTPLSTAVVGGNVHIVKLLLGAGADPSISNDEGATAIHLAAGHGNPRVFSALAGFAGRITYSLMDDDQRALIFSAIATGSPDTVRKLIKDDKETRQTWPYLNKEQDALWYAISIRRPQAARAMLQERWPCLIHHLSEAIATCDAEMVRLVCHTEDKVLYKTDTFGRNAFHLCAERGNGEMCRLLHVLWGSATAIPMGVATFDGERPLYVAVSKGNTEVAAAILEHRPEQRWVDLKPRASNKPTVPTLKLAFWSGNLDMVMMFVSHAKYTAYSSDQLVEAMAQDNVMHENAAPVLEAVLHHRADIASGGRLNYEYDKILLLAATCGHMPVIQLLVPLLTIGEGYRQLGEALVAAAERDQEEVVRYAWETHEGLRMTKYASMALFRAAETGSSRAARVLVTAPASEGAQAFSRHDLWHGLELAASSSSIATSRAFYDASDCSRDGGAEILHYAIRTDNDALLKVLLDLGVDPRLQSSEGWPPLHAAVLEGSETVAKALLSRHVANIDSPAGEIASSPLHQAIVVDSSKMVSFLLENGAKATEADDQGELPIHVAARLQRGQIMELLCSHSSAGLDVLKAKNKAGYTAVDLALQNPSKALDVLLRREAKLVDRVEPSTLDLKCREGNVDAVKLLLEHGASVDVMDSEEYQPLHSAVWKNQEEVVKVLITSGKCNLEAKCNGGYTPFALSLVHQFIPLTRHLQKAGAQLDTVQGFENWQVSHQAARFGRVAAINYLIEIKLDLHAKTSKGLQPLHLAAYGGHIEVAKILIGEGCPINNEDDDKKTSLSRAIDGQHVDMVKLLLEFGAQLDHNPEGAFSVLHDAAKYDSSEIVGILLDAGANVHHQAPNDETPLHMSTYYGKLDNVRLLLARGADPKRQNGLGKMPIHYAAQAGHIAVAELLLDAAPETMEATMEEGKTPLHVAAWYQQGEFVRFLAKRGADIYKTDTSTHQENALMLASAGHSESTRGVAAVVALLDLGMDINWRNAGDYTPLTYAIATSKRKDVVELCLSRGADPNAVVTLADGRKKAAVMYAIAKDQPAELVEVLRQYGANFNVDLDSVTAMGFAVEGRNLAAMPVIAKAAPDLVNAMNEMDVTPLQLAASYGFVDCIEKLVELGADVHAKSLKGYTAIHWASSGCKPDVVRVLAKHGADLESPEPDEGRVTPLYRVIVKDDVDEAKRLETARAMLECGAKVDGRTTGWEPIHIACETNRVGILDLLHEWKANLVTPTDNEWGHSPLHIAVINGRAEAARWLLEHGADVNYVNKKGSTPLSYCLFKDKPSDMWQLLLNWPGCSTVVVRDPEDSSKNLTALHLAAERGVIPAITAVANKFPDLLETRGKHGCTPLNWAAMNSDSVDAIRTLMDLGADQTSRTDFGSTPVTTAAIYAKPDVLRLFSDWAVANHTLAAPSSDAGYSCLHVAAKHNNVEMCRAVLEKAPRLRGRVHGGSGKAPEGIAREKGKGDVVEFLEGLEG</sequence>
<feature type="repeat" description="ANK" evidence="3">
    <location>
        <begin position="2113"/>
        <end position="2145"/>
    </location>
</feature>
<comment type="caution">
    <text evidence="4">The sequence shown here is derived from an EMBL/GenBank/DDBJ whole genome shotgun (WGS) entry which is preliminary data.</text>
</comment>
<evidence type="ECO:0000313" key="5">
    <source>
        <dbReference type="Proteomes" id="UP001175000"/>
    </source>
</evidence>
<dbReference type="PROSITE" id="PS50297">
    <property type="entry name" value="ANK_REP_REGION"/>
    <property type="match status" value="14"/>
</dbReference>